<reference evidence="2" key="1">
    <citation type="journal article" date="2019" name="Int. J. Syst. Evol. Microbiol.">
        <title>The Global Catalogue of Microorganisms (GCM) 10K type strain sequencing project: providing services to taxonomists for standard genome sequencing and annotation.</title>
        <authorList>
            <consortium name="The Broad Institute Genomics Platform"/>
            <consortium name="The Broad Institute Genome Sequencing Center for Infectious Disease"/>
            <person name="Wu L."/>
            <person name="Ma J."/>
        </authorList>
    </citation>
    <scope>NUCLEOTIDE SEQUENCE [LARGE SCALE GENOMIC DNA]</scope>
    <source>
        <strain evidence="2">CCUG 54520</strain>
    </source>
</reference>
<comment type="caution">
    <text evidence="1">The sequence shown here is derived from an EMBL/GenBank/DDBJ whole genome shotgun (WGS) entry which is preliminary data.</text>
</comment>
<accession>A0ABV9FK94</accession>
<protein>
    <submittedName>
        <fullName evidence="1">Uncharacterized protein</fullName>
    </submittedName>
</protein>
<evidence type="ECO:0000313" key="1">
    <source>
        <dbReference type="EMBL" id="MFC4602411.1"/>
    </source>
</evidence>
<sequence length="75" mass="6793">MGTPGGSTISGGFDGVVDAPAGGDGGGVVLDDGVVVVGVVEADDRLVDGCCDAGAGSVLVCAGTDGPDSVDGGGL</sequence>
<evidence type="ECO:0000313" key="2">
    <source>
        <dbReference type="Proteomes" id="UP001595914"/>
    </source>
</evidence>
<keyword evidence="2" id="KW-1185">Reference proteome</keyword>
<name>A0ABV9FK94_9NOCA</name>
<organism evidence="1 2">
    <name type="scientific">Rhodococcus kronopolitis</name>
    <dbReference type="NCBI Taxonomy" id="1460226"/>
    <lineage>
        <taxon>Bacteria</taxon>
        <taxon>Bacillati</taxon>
        <taxon>Actinomycetota</taxon>
        <taxon>Actinomycetes</taxon>
        <taxon>Mycobacteriales</taxon>
        <taxon>Nocardiaceae</taxon>
        <taxon>Rhodococcus</taxon>
    </lineage>
</organism>
<dbReference type="RefSeq" id="WP_378413535.1">
    <property type="nucleotide sequence ID" value="NZ_JBHSFO010000001.1"/>
</dbReference>
<dbReference type="EMBL" id="JBHSFO010000001">
    <property type="protein sequence ID" value="MFC4602411.1"/>
    <property type="molecule type" value="Genomic_DNA"/>
</dbReference>
<proteinExistence type="predicted"/>
<gene>
    <name evidence="1" type="ORF">ACFO6S_01755</name>
</gene>
<dbReference type="Proteomes" id="UP001595914">
    <property type="component" value="Unassembled WGS sequence"/>
</dbReference>